<dbReference type="Pfam" id="PF03492">
    <property type="entry name" value="Methyltransf_7"/>
    <property type="match status" value="1"/>
</dbReference>
<proteinExistence type="predicted"/>
<evidence type="ECO:0000256" key="3">
    <source>
        <dbReference type="ARBA" id="ARBA00022723"/>
    </source>
</evidence>
<evidence type="ECO:0000313" key="5">
    <source>
        <dbReference type="EMBL" id="KDP23998.1"/>
    </source>
</evidence>
<keyword evidence="6" id="KW-1185">Reference proteome</keyword>
<dbReference type="InterPro" id="IPR042086">
    <property type="entry name" value="MeTrfase_capping"/>
</dbReference>
<dbReference type="Gene3D" id="1.10.1200.270">
    <property type="entry name" value="Methyltransferase, alpha-helical capping domain"/>
    <property type="match status" value="2"/>
</dbReference>
<keyword evidence="2" id="KW-0808">Transferase</keyword>
<organism evidence="5 6">
    <name type="scientific">Jatropha curcas</name>
    <name type="common">Barbados nut</name>
    <dbReference type="NCBI Taxonomy" id="180498"/>
    <lineage>
        <taxon>Eukaryota</taxon>
        <taxon>Viridiplantae</taxon>
        <taxon>Streptophyta</taxon>
        <taxon>Embryophyta</taxon>
        <taxon>Tracheophyta</taxon>
        <taxon>Spermatophyta</taxon>
        <taxon>Magnoliopsida</taxon>
        <taxon>eudicotyledons</taxon>
        <taxon>Gunneridae</taxon>
        <taxon>Pentapetalae</taxon>
        <taxon>rosids</taxon>
        <taxon>fabids</taxon>
        <taxon>Malpighiales</taxon>
        <taxon>Euphorbiaceae</taxon>
        <taxon>Crotonoideae</taxon>
        <taxon>Jatropheae</taxon>
        <taxon>Jatropha</taxon>
    </lineage>
</organism>
<dbReference type="PANTHER" id="PTHR31009">
    <property type="entry name" value="S-ADENOSYL-L-METHIONINE:CARBOXYL METHYLTRANSFERASE FAMILY PROTEIN"/>
    <property type="match status" value="1"/>
</dbReference>
<dbReference type="GO" id="GO:0008168">
    <property type="term" value="F:methyltransferase activity"/>
    <property type="evidence" value="ECO:0007669"/>
    <property type="project" value="UniProtKB-KW"/>
</dbReference>
<keyword evidence="4" id="KW-0460">Magnesium</keyword>
<dbReference type="Proteomes" id="UP000027138">
    <property type="component" value="Unassembled WGS sequence"/>
</dbReference>
<dbReference type="STRING" id="180498.A0A067JME6"/>
<dbReference type="OrthoDB" id="1523883at2759"/>
<dbReference type="EMBL" id="KK915158">
    <property type="protein sequence ID" value="KDP23998.1"/>
    <property type="molecule type" value="Genomic_DNA"/>
</dbReference>
<dbReference type="AlphaFoldDB" id="A0A067JME6"/>
<evidence type="ECO:0000313" key="6">
    <source>
        <dbReference type="Proteomes" id="UP000027138"/>
    </source>
</evidence>
<evidence type="ECO:0000256" key="2">
    <source>
        <dbReference type="ARBA" id="ARBA00022679"/>
    </source>
</evidence>
<gene>
    <name evidence="5" type="ORF">JCGZ_25386</name>
</gene>
<sequence>MLYLWCSRFFLWEAFSIKKPTFCALSFQSSLAFTELSNKLNPLINKGKIFISKTSPPEVINAYKAQFQRDFSSFLEARSREVVPGGRMVLMFKGRRLVDPAADESCLLWDYLGQAFQDLVSKGLIEEEKLDTYNTPYYEPYTEDIKAEIEKEGSFALDRLVTLILPWDGCNGGIKCDRAKTAKNMGKAIRAVNESMIRNHFGANIMDILFEKFTEIMATDAKEVEHVSVAVSIIRKA</sequence>
<accession>A0A067JME6</accession>
<dbReference type="SUPFAM" id="SSF53335">
    <property type="entry name" value="S-adenosyl-L-methionine-dependent methyltransferases"/>
    <property type="match status" value="1"/>
</dbReference>
<keyword evidence="1" id="KW-0489">Methyltransferase</keyword>
<reference evidence="5 6" key="1">
    <citation type="journal article" date="2014" name="PLoS ONE">
        <title>Global Analysis of Gene Expression Profiles in Physic Nut (Jatropha curcas L.) Seedlings Exposed to Salt Stress.</title>
        <authorList>
            <person name="Zhang L."/>
            <person name="Zhang C."/>
            <person name="Wu P."/>
            <person name="Chen Y."/>
            <person name="Li M."/>
            <person name="Jiang H."/>
            <person name="Wu G."/>
        </authorList>
    </citation>
    <scope>NUCLEOTIDE SEQUENCE [LARGE SCALE GENOMIC DNA]</scope>
    <source>
        <strain evidence="6">cv. GZQX0401</strain>
        <tissue evidence="5">Young leaves</tissue>
    </source>
</reference>
<evidence type="ECO:0000256" key="1">
    <source>
        <dbReference type="ARBA" id="ARBA00022603"/>
    </source>
</evidence>
<protein>
    <submittedName>
        <fullName evidence="5">Uncharacterized protein</fullName>
    </submittedName>
</protein>
<evidence type="ECO:0000256" key="4">
    <source>
        <dbReference type="ARBA" id="ARBA00022842"/>
    </source>
</evidence>
<dbReference type="GO" id="GO:0046872">
    <property type="term" value="F:metal ion binding"/>
    <property type="evidence" value="ECO:0007669"/>
    <property type="project" value="UniProtKB-KW"/>
</dbReference>
<dbReference type="InterPro" id="IPR005299">
    <property type="entry name" value="MeTrfase_7"/>
</dbReference>
<name>A0A067JME6_JATCU</name>
<keyword evidence="3" id="KW-0479">Metal-binding</keyword>
<dbReference type="InterPro" id="IPR029063">
    <property type="entry name" value="SAM-dependent_MTases_sf"/>
</dbReference>
<dbReference type="GO" id="GO:0032259">
    <property type="term" value="P:methylation"/>
    <property type="evidence" value="ECO:0007669"/>
    <property type="project" value="UniProtKB-KW"/>
</dbReference>